<dbReference type="SUPFAM" id="SSF56349">
    <property type="entry name" value="DNA breaking-rejoining enzymes"/>
    <property type="match status" value="1"/>
</dbReference>
<feature type="compositionally biased region" description="Basic and acidic residues" evidence="1">
    <location>
        <begin position="374"/>
        <end position="403"/>
    </location>
</feature>
<feature type="compositionally biased region" description="Basic and acidic residues" evidence="1">
    <location>
        <begin position="481"/>
        <end position="610"/>
    </location>
</feature>
<feature type="compositionally biased region" description="Basic and acidic residues" evidence="1">
    <location>
        <begin position="208"/>
        <end position="222"/>
    </location>
</feature>
<name>A0A1Q9CQX1_SYMMI</name>
<sequence length="1977" mass="222966">MRGVSFLRRGHASMDLAVSSLRRGHASMAAAVQREEKRLYPLSKAATMSVLRPSAFLCRIRFRWRSLALTRSFERPEVPCTTEMFTQFTAFYHRKKRSRGPGLKKRKNNSKKKRSDNEEEALQRALAEEEALLEQERAERARLEEEAERRRLEEEAEAAEKAQAAAEMRRQEEQAALQKAQAEEEERERLEEEKRRREEEAALEADLEEARAEAAAEMHRQEEEEALQRALAEEEEASPTSWSNTQESAHLEEEEERQRQEEEAALERARAEAAAEMHRQEEEEALQRALAEEEEASPTSWSNTQESAHLEEEEERQRQEEEAALERARAEAAAEMHRQEEEEALQRALAEEEEASPTSWSNTQESARLEEEEERQRQEEEAALERARAEAAAEMHRQEEEALQRALAEEEEASPTSWSNTQESARLEEEEERQRQEEEAALERARAEAAAEMHRQEQERERLEEERIRQEEEEALANARAEQEECTRLEEQRQRQEAAEEMRRQEERARLEEERRRREEEEALEKARAEEEERSRLEEEERQRQEAAEEMRRQEEQAKAEEERARIEEERRRQEEEEALERARAEEEESARLEEEERQRQEAAEEMRRQEPDMRILSALPAEALIENIMLARMGERGIKMSSVIDQSDDSEFVPESLAKEEEDCTVEQLSALNKRVLTLDLPPYVDLGVWQPYGRRALHASKFRAWFPDGAGGYMAKELPGPASWTQWLAAWRVFQTAAIMLDILPLASLQLYERHVERLVKLYPTAWHLIVLSDEKARGGKWARVRLRISTDIAAGKAAPELWDAKRPWVAALHQLVGDTAFWEDQVRSPANAWVAAGGRGAPRAAEEVFTASQASGESTDPTGHKKTTKEKRAAKKRKVQAEKEELKNLRAITGGKGKQEGKGTDKAASLKSKDQDLLIEPGPPQPGVPAAIVSQAGLEVTIESYDLCKGDDLTDPALVREILRKAEAGKYHGAHSGFPCATFTTARAQQDEADRGTLLEVTTVRILEAVERSQAKDSAGTPRTVSIENPPETNHPFAGSAYYLPEIVKWTVGPGIEFADFNNCVYADPAREGQPYKKPQRFVGKLRGLSSLTATCTCGKGAYHPKVVGEAAAKDSAGCPIGLCHAYAKLVVKQWTAGAQPPRKRPAEQHSEHTEVSATARNYIEEWMEAHFGVCSKPANVQLKSLLHYDSPVNVALLEAWSRQATDPDQAVLAWLREGAPPGANVPTPSVGIFPSKEADPEAWEEAKAETQAWEARQNYGSFTENPGDSEEEMKRLMDLGYVKKITEEQARNYFSAPVISKLGLLVKTKTDGTVKRRVIVHALRSGANRKARCPERIVLPRPQDVYAMMGADLKAQEPQLLEWYRAKRLPTREWGSELVAADLTDAFTHFPVHPAEHEQCLQSELQLATYLDDPLTALVGSRERRVRNLSLDLLTLGALGIRLAYGADNEELNENRRTKQIKNAFKEDRRSNQIKNAFEADRKQARARGHSEEAQIPDTTRLHAPGPLRQLHAWVAGGVCRRRQASSTTPTSLHMGAGRRGRDDQERGGNSSTRGPHLGTGCGIWAHLGPTDHPTVTTHGKNGGHRRQPDFADLALRRLGDDRKHKATLGRSPAMFTGPLPQHKTREKASRSLPKPAAETCLLPATNNGAKFNTLNVARDREVRADAVDELKAKFSNKAAGYKSGEQYLGVLKLAHVERDHPAEDFPLHAVIHDLVPNESMLTYCLALAFMLRRCELEQMKWSDLVWNDSQVTLLIKKSKTDQAAKGVKRTLGCTCRSSPATCPVELVKKLAAEVDKALPGFRDNQRSGTMFYVRAGLTIAEVTYLGRWHSNLVFQYGEEAWEGRPMNKADPSGAELEKPMPQTDKEHVRHEVAEEQPHHDEGDRTKAVFVEDLQSVKPGWVRTSGRSKVVHLLGGHTGNSSATWKTKGQVPRQARWCGSCGKTVIVAAHRIAKEKNDRLGIATKLTLGIAFA</sequence>
<comment type="caution">
    <text evidence="2">The sequence shown here is derived from an EMBL/GenBank/DDBJ whole genome shotgun (WGS) entry which is preliminary data.</text>
</comment>
<organism evidence="2 3">
    <name type="scientific">Symbiodinium microadriaticum</name>
    <name type="common">Dinoflagellate</name>
    <name type="synonym">Zooxanthella microadriatica</name>
    <dbReference type="NCBI Taxonomy" id="2951"/>
    <lineage>
        <taxon>Eukaryota</taxon>
        <taxon>Sar</taxon>
        <taxon>Alveolata</taxon>
        <taxon>Dinophyceae</taxon>
        <taxon>Suessiales</taxon>
        <taxon>Symbiodiniaceae</taxon>
        <taxon>Symbiodinium</taxon>
    </lineage>
</organism>
<dbReference type="GO" id="GO:0000146">
    <property type="term" value="F:microfilament motor activity"/>
    <property type="evidence" value="ECO:0007669"/>
    <property type="project" value="TreeGrafter"/>
</dbReference>
<dbReference type="PANTHER" id="PTHR45615">
    <property type="entry name" value="MYOSIN HEAVY CHAIN, NON-MUSCLE"/>
    <property type="match status" value="1"/>
</dbReference>
<gene>
    <name evidence="2" type="ORF">AK812_SmicGene33739</name>
</gene>
<dbReference type="GO" id="GO:0005737">
    <property type="term" value="C:cytoplasm"/>
    <property type="evidence" value="ECO:0007669"/>
    <property type="project" value="TreeGrafter"/>
</dbReference>
<reference evidence="2 3" key="1">
    <citation type="submission" date="2016-02" db="EMBL/GenBank/DDBJ databases">
        <title>Genome analysis of coral dinoflagellate symbionts highlights evolutionary adaptations to a symbiotic lifestyle.</title>
        <authorList>
            <person name="Aranda M."/>
            <person name="Li Y."/>
            <person name="Liew Y.J."/>
            <person name="Baumgarten S."/>
            <person name="Simakov O."/>
            <person name="Wilson M."/>
            <person name="Piel J."/>
            <person name="Ashoor H."/>
            <person name="Bougouffa S."/>
            <person name="Bajic V.B."/>
            <person name="Ryu T."/>
            <person name="Ravasi T."/>
            <person name="Bayer T."/>
            <person name="Micklem G."/>
            <person name="Kim H."/>
            <person name="Bhak J."/>
            <person name="Lajeunesse T.C."/>
            <person name="Voolstra C.R."/>
        </authorList>
    </citation>
    <scope>NUCLEOTIDE SEQUENCE [LARGE SCALE GENOMIC DNA]</scope>
    <source>
        <strain evidence="2 3">CCMP2467</strain>
    </source>
</reference>
<dbReference type="GO" id="GO:0003677">
    <property type="term" value="F:DNA binding"/>
    <property type="evidence" value="ECO:0007669"/>
    <property type="project" value="InterPro"/>
</dbReference>
<dbReference type="GO" id="GO:0032982">
    <property type="term" value="C:myosin filament"/>
    <property type="evidence" value="ECO:0007669"/>
    <property type="project" value="TreeGrafter"/>
</dbReference>
<evidence type="ECO:0000256" key="1">
    <source>
        <dbReference type="SAM" id="MobiDB-lite"/>
    </source>
</evidence>
<protein>
    <submittedName>
        <fullName evidence="2">Uncharacterized protein</fullName>
    </submittedName>
</protein>
<evidence type="ECO:0000313" key="3">
    <source>
        <dbReference type="Proteomes" id="UP000186817"/>
    </source>
</evidence>
<dbReference type="Proteomes" id="UP000186817">
    <property type="component" value="Unassembled WGS sequence"/>
</dbReference>
<feature type="compositionally biased region" description="Basic and acidic residues" evidence="1">
    <location>
        <begin position="882"/>
        <end position="891"/>
    </location>
</feature>
<dbReference type="GO" id="GO:0016460">
    <property type="term" value="C:myosin II complex"/>
    <property type="evidence" value="ECO:0007669"/>
    <property type="project" value="TreeGrafter"/>
</dbReference>
<feature type="region of interest" description="Disordered" evidence="1">
    <location>
        <begin position="1016"/>
        <end position="1035"/>
    </location>
</feature>
<feature type="compositionally biased region" description="Basic residues" evidence="1">
    <location>
        <begin position="867"/>
        <end position="881"/>
    </location>
</feature>
<feature type="compositionally biased region" description="Basic residues" evidence="1">
    <location>
        <begin position="96"/>
        <end position="114"/>
    </location>
</feature>
<dbReference type="EMBL" id="LSRX01000984">
    <property type="protein sequence ID" value="OLP85295.1"/>
    <property type="molecule type" value="Genomic_DNA"/>
</dbReference>
<dbReference type="GO" id="GO:0051015">
    <property type="term" value="F:actin filament binding"/>
    <property type="evidence" value="ECO:0007669"/>
    <property type="project" value="TreeGrafter"/>
</dbReference>
<feature type="compositionally biased region" description="Basic and acidic residues" evidence="1">
    <location>
        <begin position="1484"/>
        <end position="1497"/>
    </location>
</feature>
<evidence type="ECO:0000313" key="2">
    <source>
        <dbReference type="EMBL" id="OLP85295.1"/>
    </source>
</evidence>
<feature type="compositionally biased region" description="Basic and acidic residues" evidence="1">
    <location>
        <begin position="187"/>
        <end position="200"/>
    </location>
</feature>
<feature type="region of interest" description="Disordered" evidence="1">
    <location>
        <begin position="96"/>
        <end position="123"/>
    </location>
</feature>
<feature type="compositionally biased region" description="Basic and acidic residues" evidence="1">
    <location>
        <begin position="315"/>
        <end position="340"/>
    </location>
</feature>
<feature type="compositionally biased region" description="Basic and acidic residues" evidence="1">
    <location>
        <begin position="432"/>
        <end position="470"/>
    </location>
</feature>
<accession>A0A1Q9CQX1</accession>
<dbReference type="PANTHER" id="PTHR45615:SF40">
    <property type="entry name" value="MYOSIN HEAVY CHAIN, NON-MUSCLE"/>
    <property type="match status" value="1"/>
</dbReference>
<feature type="region of interest" description="Disordered" evidence="1">
    <location>
        <begin position="1848"/>
        <end position="1887"/>
    </location>
</feature>
<feature type="region of interest" description="Disordered" evidence="1">
    <location>
        <begin position="150"/>
        <end position="610"/>
    </location>
</feature>
<feature type="compositionally biased region" description="Basic and acidic residues" evidence="1">
    <location>
        <begin position="1860"/>
        <end position="1887"/>
    </location>
</feature>
<keyword evidence="3" id="KW-1185">Reference proteome</keyword>
<feature type="region of interest" description="Disordered" evidence="1">
    <location>
        <begin position="1484"/>
        <end position="1511"/>
    </location>
</feature>
<feature type="compositionally biased region" description="Polar residues" evidence="1">
    <location>
        <begin position="853"/>
        <end position="864"/>
    </location>
</feature>
<feature type="region of interest" description="Disordered" evidence="1">
    <location>
        <begin position="847"/>
        <end position="913"/>
    </location>
</feature>
<dbReference type="OrthoDB" id="435587at2759"/>
<feature type="compositionally biased region" description="Basic and acidic residues" evidence="1">
    <location>
        <begin position="256"/>
        <end position="281"/>
    </location>
</feature>
<dbReference type="InterPro" id="IPR011010">
    <property type="entry name" value="DNA_brk_join_enz"/>
</dbReference>
<proteinExistence type="predicted"/>
<feature type="region of interest" description="Disordered" evidence="1">
    <location>
        <begin position="1526"/>
        <end position="1567"/>
    </location>
</feature>
<feature type="region of interest" description="Disordered" evidence="1">
    <location>
        <begin position="1606"/>
        <end position="1638"/>
    </location>
</feature>